<gene>
    <name evidence="2" type="ORF">KZ820_13285</name>
</gene>
<dbReference type="RefSeq" id="WP_219749093.1">
    <property type="nucleotide sequence ID" value="NZ_JAHXZN010000004.1"/>
</dbReference>
<proteinExistence type="predicted"/>
<sequence length="67" mass="7555">MIVMRSPDRARASSREVSEPTAYNEGWARGADVRGALGDCPYLTPLVRYERAEWLRGFAAGRQDRRG</sequence>
<dbReference type="Proteomes" id="UP000759103">
    <property type="component" value="Unassembled WGS sequence"/>
</dbReference>
<evidence type="ECO:0000313" key="2">
    <source>
        <dbReference type="EMBL" id="MBW6531711.1"/>
    </source>
</evidence>
<accession>A0ABS7BQ63</accession>
<organism evidence="2 3">
    <name type="scientific">Sphingomonas citri</name>
    <dbReference type="NCBI Taxonomy" id="2862499"/>
    <lineage>
        <taxon>Bacteria</taxon>
        <taxon>Pseudomonadati</taxon>
        <taxon>Pseudomonadota</taxon>
        <taxon>Alphaproteobacteria</taxon>
        <taxon>Sphingomonadales</taxon>
        <taxon>Sphingomonadaceae</taxon>
        <taxon>Sphingomonas</taxon>
    </lineage>
</organism>
<feature type="region of interest" description="Disordered" evidence="1">
    <location>
        <begin position="1"/>
        <end position="21"/>
    </location>
</feature>
<comment type="caution">
    <text evidence="2">The sequence shown here is derived from an EMBL/GenBank/DDBJ whole genome shotgun (WGS) entry which is preliminary data.</text>
</comment>
<feature type="compositionally biased region" description="Basic and acidic residues" evidence="1">
    <location>
        <begin position="1"/>
        <end position="18"/>
    </location>
</feature>
<dbReference type="EMBL" id="JAHXZN010000004">
    <property type="protein sequence ID" value="MBW6531711.1"/>
    <property type="molecule type" value="Genomic_DNA"/>
</dbReference>
<evidence type="ECO:0000256" key="1">
    <source>
        <dbReference type="SAM" id="MobiDB-lite"/>
    </source>
</evidence>
<evidence type="ECO:0000313" key="3">
    <source>
        <dbReference type="Proteomes" id="UP000759103"/>
    </source>
</evidence>
<reference evidence="2 3" key="1">
    <citation type="submission" date="2021-07" db="EMBL/GenBank/DDBJ databases">
        <title>Sphingomonas sp.</title>
        <authorList>
            <person name="Feng G."/>
            <person name="Li J."/>
            <person name="Pan M."/>
        </authorList>
    </citation>
    <scope>NUCLEOTIDE SEQUENCE [LARGE SCALE GENOMIC DNA]</scope>
    <source>
        <strain evidence="2 3">RRHST34</strain>
    </source>
</reference>
<protein>
    <submittedName>
        <fullName evidence="2">Uncharacterized protein</fullName>
    </submittedName>
</protein>
<name>A0ABS7BQ63_9SPHN</name>
<keyword evidence="3" id="KW-1185">Reference proteome</keyword>